<protein>
    <submittedName>
        <fullName evidence="2">Uncharacterized protein</fullName>
    </submittedName>
</protein>
<name>A0A9D4W5U5_PEA</name>
<evidence type="ECO:0000313" key="2">
    <source>
        <dbReference type="EMBL" id="KAI5395612.1"/>
    </source>
</evidence>
<feature type="region of interest" description="Disordered" evidence="1">
    <location>
        <begin position="66"/>
        <end position="116"/>
    </location>
</feature>
<keyword evidence="3" id="KW-1185">Reference proteome</keyword>
<organism evidence="2 3">
    <name type="scientific">Pisum sativum</name>
    <name type="common">Garden pea</name>
    <name type="synonym">Lathyrus oleraceus</name>
    <dbReference type="NCBI Taxonomy" id="3888"/>
    <lineage>
        <taxon>Eukaryota</taxon>
        <taxon>Viridiplantae</taxon>
        <taxon>Streptophyta</taxon>
        <taxon>Embryophyta</taxon>
        <taxon>Tracheophyta</taxon>
        <taxon>Spermatophyta</taxon>
        <taxon>Magnoliopsida</taxon>
        <taxon>eudicotyledons</taxon>
        <taxon>Gunneridae</taxon>
        <taxon>Pentapetalae</taxon>
        <taxon>rosids</taxon>
        <taxon>fabids</taxon>
        <taxon>Fabales</taxon>
        <taxon>Fabaceae</taxon>
        <taxon>Papilionoideae</taxon>
        <taxon>50 kb inversion clade</taxon>
        <taxon>NPAAA clade</taxon>
        <taxon>Hologalegina</taxon>
        <taxon>IRL clade</taxon>
        <taxon>Fabeae</taxon>
        <taxon>Lathyrus</taxon>
    </lineage>
</organism>
<reference evidence="2 3" key="1">
    <citation type="journal article" date="2022" name="Nat. Genet.">
        <title>Improved pea reference genome and pan-genome highlight genomic features and evolutionary characteristics.</title>
        <authorList>
            <person name="Yang T."/>
            <person name="Liu R."/>
            <person name="Luo Y."/>
            <person name="Hu S."/>
            <person name="Wang D."/>
            <person name="Wang C."/>
            <person name="Pandey M.K."/>
            <person name="Ge S."/>
            <person name="Xu Q."/>
            <person name="Li N."/>
            <person name="Li G."/>
            <person name="Huang Y."/>
            <person name="Saxena R.K."/>
            <person name="Ji Y."/>
            <person name="Li M."/>
            <person name="Yan X."/>
            <person name="He Y."/>
            <person name="Liu Y."/>
            <person name="Wang X."/>
            <person name="Xiang C."/>
            <person name="Varshney R.K."/>
            <person name="Ding H."/>
            <person name="Gao S."/>
            <person name="Zong X."/>
        </authorList>
    </citation>
    <scope>NUCLEOTIDE SEQUENCE [LARGE SCALE GENOMIC DNA]</scope>
    <source>
        <strain evidence="2 3">cv. Zhongwan 6</strain>
    </source>
</reference>
<accession>A0A9D4W5U5</accession>
<evidence type="ECO:0000313" key="3">
    <source>
        <dbReference type="Proteomes" id="UP001058974"/>
    </source>
</evidence>
<dbReference type="AlphaFoldDB" id="A0A9D4W5U5"/>
<feature type="compositionally biased region" description="Basic and acidic residues" evidence="1">
    <location>
        <begin position="104"/>
        <end position="116"/>
    </location>
</feature>
<proteinExistence type="predicted"/>
<gene>
    <name evidence="2" type="ORF">KIW84_061960</name>
</gene>
<dbReference type="EMBL" id="JAMSHJ010000006">
    <property type="protein sequence ID" value="KAI5395612.1"/>
    <property type="molecule type" value="Genomic_DNA"/>
</dbReference>
<evidence type="ECO:0000256" key="1">
    <source>
        <dbReference type="SAM" id="MobiDB-lite"/>
    </source>
</evidence>
<sequence>MTYNIQERMHIEGLFTIKVTPYGANLCLWEETEEGEIKALMEEARGWFERLVEDDHGPKRIIMKKNSEEKHTWEDTDTTMEDDSGKWSSDAEDVGGGDSWIDETSSHKSEKSTGKENVNEKTIVILDSNQEATIITKEICTHQHISHLVITNSKMKRR</sequence>
<dbReference type="Gramene" id="Psat06G0196000-T1">
    <property type="protein sequence ID" value="KAI5395612.1"/>
    <property type="gene ID" value="KIW84_061960"/>
</dbReference>
<comment type="caution">
    <text evidence="2">The sequence shown here is derived from an EMBL/GenBank/DDBJ whole genome shotgun (WGS) entry which is preliminary data.</text>
</comment>
<dbReference type="Proteomes" id="UP001058974">
    <property type="component" value="Chromosome 6"/>
</dbReference>